<reference evidence="4 5" key="1">
    <citation type="submission" date="2016-10" db="EMBL/GenBank/DDBJ databases">
        <authorList>
            <person name="de Groot N.N."/>
        </authorList>
    </citation>
    <scope>NUCLEOTIDE SEQUENCE [LARGE SCALE GENOMIC DNA]</scope>
    <source>
        <strain evidence="4 5">CGMCC 4.5727</strain>
    </source>
</reference>
<keyword evidence="5" id="KW-1185">Reference proteome</keyword>
<proteinExistence type="predicted"/>
<dbReference type="EMBL" id="FNFF01000021">
    <property type="protein sequence ID" value="SDL19203.1"/>
    <property type="molecule type" value="Genomic_DNA"/>
</dbReference>
<feature type="signal peptide" evidence="3">
    <location>
        <begin position="1"/>
        <end position="30"/>
    </location>
</feature>
<feature type="region of interest" description="Disordered" evidence="1">
    <location>
        <begin position="180"/>
        <end position="260"/>
    </location>
</feature>
<evidence type="ECO:0000256" key="2">
    <source>
        <dbReference type="SAM" id="Phobius"/>
    </source>
</evidence>
<evidence type="ECO:0000256" key="1">
    <source>
        <dbReference type="SAM" id="MobiDB-lite"/>
    </source>
</evidence>
<name>A0A1G9I310_9ACTN</name>
<feature type="transmembrane region" description="Helical" evidence="2">
    <location>
        <begin position="426"/>
        <end position="445"/>
    </location>
</feature>
<protein>
    <recommendedName>
        <fullName evidence="6">LPXTG-motif cell wall anchor domain-containing protein</fullName>
    </recommendedName>
</protein>
<dbReference type="STRING" id="417292.SAMN05421806_12140"/>
<dbReference type="Proteomes" id="UP000199155">
    <property type="component" value="Unassembled WGS sequence"/>
</dbReference>
<gene>
    <name evidence="4" type="ORF">SAMN05421806_12140</name>
</gene>
<dbReference type="AlphaFoldDB" id="A0A1G9I310"/>
<evidence type="ECO:0008006" key="6">
    <source>
        <dbReference type="Google" id="ProtNLM"/>
    </source>
</evidence>
<feature type="compositionally biased region" description="Gly residues" evidence="1">
    <location>
        <begin position="396"/>
        <end position="414"/>
    </location>
</feature>
<organism evidence="4 5">
    <name type="scientific">Streptomyces indicus</name>
    <dbReference type="NCBI Taxonomy" id="417292"/>
    <lineage>
        <taxon>Bacteria</taxon>
        <taxon>Bacillati</taxon>
        <taxon>Actinomycetota</taxon>
        <taxon>Actinomycetes</taxon>
        <taxon>Kitasatosporales</taxon>
        <taxon>Streptomycetaceae</taxon>
        <taxon>Streptomyces</taxon>
    </lineage>
</organism>
<keyword evidence="2" id="KW-1133">Transmembrane helix</keyword>
<feature type="chain" id="PRO_5011603603" description="LPXTG-motif cell wall anchor domain-containing protein" evidence="3">
    <location>
        <begin position="31"/>
        <end position="451"/>
    </location>
</feature>
<feature type="region of interest" description="Disordered" evidence="1">
    <location>
        <begin position="396"/>
        <end position="415"/>
    </location>
</feature>
<evidence type="ECO:0000256" key="3">
    <source>
        <dbReference type="SAM" id="SignalP"/>
    </source>
</evidence>
<keyword evidence="2" id="KW-0812">Transmembrane</keyword>
<feature type="compositionally biased region" description="Gly residues" evidence="1">
    <location>
        <begin position="186"/>
        <end position="245"/>
    </location>
</feature>
<evidence type="ECO:0000313" key="5">
    <source>
        <dbReference type="Proteomes" id="UP000199155"/>
    </source>
</evidence>
<accession>A0A1G9I310</accession>
<sequence>MNTRRRVSALGVALMLGGAGILLTAAPAQAAESTWKAKCTPSMGSDPIEGTSIADITAPAEAKVGDEIEVTWKFVQAASKNPDIVDLPADSLLPTGTVKAAGAQTADIKLEGPRKNPAIPKGGDMKLADMKGKLKLTAPGDLTLTPDEYNINAKVMGFDVNTKCVPLEKVPTAVTIKVTGDAAPTTGGGNNGGTTTTGGTDGGTTTGGTATGGDTGGTATGGDTGGSASGGAAAGGSTGGGGGSDFPGKEVATTFECTSPGPAKIDGKATVSAKKNGENYDLTVSTAKGVMDSPAALPAGAMKSSMQVRVGGDDKGTVKVEGAANKAPIKAGDPVSLEPMTGTYKPGAEGKAELSPGDLTISVTLGGNPITIPCKATKTSTSLTLDVTDQGGVAGGGDGGAAAGGSPATGGGLAETGAESDGALRALGLVAGTVILLGGAVFTFMPRRRTQ</sequence>
<keyword evidence="2" id="KW-0472">Membrane</keyword>
<keyword evidence="3" id="KW-0732">Signal</keyword>
<evidence type="ECO:0000313" key="4">
    <source>
        <dbReference type="EMBL" id="SDL19203.1"/>
    </source>
</evidence>